<accession>A0ABN6DVT5</accession>
<evidence type="ECO:0000256" key="5">
    <source>
        <dbReference type="SAM" id="Phobius"/>
    </source>
</evidence>
<evidence type="ECO:0000313" key="7">
    <source>
        <dbReference type="EMBL" id="BCR04202.1"/>
    </source>
</evidence>
<keyword evidence="8" id="KW-1185">Reference proteome</keyword>
<keyword evidence="4 5" id="KW-0472">Membrane</keyword>
<dbReference type="InterPro" id="IPR023408">
    <property type="entry name" value="MscS_beta-dom_sf"/>
</dbReference>
<proteinExistence type="predicted"/>
<reference evidence="7 8" key="2">
    <citation type="journal article" date="2021" name="Int. J. Syst. Evol. Microbiol.">
        <title>Isolation and Polyphasic Characterization of Desulfuromonas versatilis sp. Nov., an Electrogenic Bacteria Capable of Versatile Metabolism Isolated from a Graphene Oxide-Reducing Enrichment Culture.</title>
        <authorList>
            <person name="Xie L."/>
            <person name="Yoshida N."/>
            <person name="Ishii S."/>
            <person name="Meng L."/>
        </authorList>
    </citation>
    <scope>NUCLEOTIDE SEQUENCE [LARGE SCALE GENOMIC DNA]</scope>
    <source>
        <strain evidence="7 8">NIT-T3</strain>
    </source>
</reference>
<gene>
    <name evidence="7" type="ORF">DESUT3_12710</name>
</gene>
<keyword evidence="2 5" id="KW-0812">Transmembrane</keyword>
<dbReference type="Gene3D" id="2.30.30.60">
    <property type="match status" value="1"/>
</dbReference>
<dbReference type="SUPFAM" id="SSF50182">
    <property type="entry name" value="Sm-like ribonucleoproteins"/>
    <property type="match status" value="1"/>
</dbReference>
<sequence length="181" mass="19978">MPALDTMLHSQLFNQVLLSAAILAGGTLGGFILCYLMGSFADRRHIKRRRTLYLQKFVRYSLGVAIVLLICLVWGINLSAAWVVLTSLFGIIGIALFAQWSILSNVTCCFILFFSAPFKIDDFVTVKDGDNSVTGQVADMTLFYVRLLTGEGELVNIPNNLIVQKTVFTHRQGTTAQQNPG</sequence>
<evidence type="ECO:0000256" key="3">
    <source>
        <dbReference type="ARBA" id="ARBA00022989"/>
    </source>
</evidence>
<protein>
    <recommendedName>
        <fullName evidence="6">Mechanosensitive ion channel MscS domain-containing protein</fullName>
    </recommendedName>
</protein>
<feature type="transmembrane region" description="Helical" evidence="5">
    <location>
        <begin position="88"/>
        <end position="114"/>
    </location>
</feature>
<dbReference type="InterPro" id="IPR045275">
    <property type="entry name" value="MscS_archaea/bacteria_type"/>
</dbReference>
<evidence type="ECO:0000259" key="6">
    <source>
        <dbReference type="Pfam" id="PF00924"/>
    </source>
</evidence>
<evidence type="ECO:0000256" key="4">
    <source>
        <dbReference type="ARBA" id="ARBA00023136"/>
    </source>
</evidence>
<feature type="transmembrane region" description="Helical" evidence="5">
    <location>
        <begin position="12"/>
        <end position="36"/>
    </location>
</feature>
<dbReference type="Proteomes" id="UP001319827">
    <property type="component" value="Chromosome"/>
</dbReference>
<dbReference type="PANTHER" id="PTHR30221:SF8">
    <property type="entry name" value="SMALL-CONDUCTANCE MECHANOSENSITIVE CHANNEL"/>
    <property type="match status" value="1"/>
</dbReference>
<comment type="subcellular location">
    <subcellularLocation>
        <location evidence="1">Membrane</location>
    </subcellularLocation>
</comment>
<keyword evidence="3 5" id="KW-1133">Transmembrane helix</keyword>
<dbReference type="PANTHER" id="PTHR30221">
    <property type="entry name" value="SMALL-CONDUCTANCE MECHANOSENSITIVE CHANNEL"/>
    <property type="match status" value="1"/>
</dbReference>
<evidence type="ECO:0000256" key="1">
    <source>
        <dbReference type="ARBA" id="ARBA00004370"/>
    </source>
</evidence>
<dbReference type="InterPro" id="IPR010920">
    <property type="entry name" value="LSM_dom_sf"/>
</dbReference>
<name>A0ABN6DVT5_9BACT</name>
<reference evidence="7 8" key="1">
    <citation type="journal article" date="2016" name="C (Basel)">
        <title>Selective Growth of and Electricity Production by Marine Exoelectrogenic Bacteria in Self-Aggregated Hydrogel of Microbially Reduced Graphene Oxide.</title>
        <authorList>
            <person name="Yoshida N."/>
            <person name="Goto Y."/>
            <person name="Miyata Y."/>
        </authorList>
    </citation>
    <scope>NUCLEOTIDE SEQUENCE [LARGE SCALE GENOMIC DNA]</scope>
    <source>
        <strain evidence="7 8">NIT-T3</strain>
    </source>
</reference>
<feature type="transmembrane region" description="Helical" evidence="5">
    <location>
        <begin position="57"/>
        <end position="76"/>
    </location>
</feature>
<organism evidence="7 8">
    <name type="scientific">Desulfuromonas versatilis</name>
    <dbReference type="NCBI Taxonomy" id="2802975"/>
    <lineage>
        <taxon>Bacteria</taxon>
        <taxon>Pseudomonadati</taxon>
        <taxon>Thermodesulfobacteriota</taxon>
        <taxon>Desulfuromonadia</taxon>
        <taxon>Desulfuromonadales</taxon>
        <taxon>Desulfuromonadaceae</taxon>
        <taxon>Desulfuromonas</taxon>
    </lineage>
</organism>
<feature type="domain" description="Mechanosensitive ion channel MscS" evidence="6">
    <location>
        <begin position="102"/>
        <end position="167"/>
    </location>
</feature>
<dbReference type="Pfam" id="PF00924">
    <property type="entry name" value="MS_channel_2nd"/>
    <property type="match status" value="1"/>
</dbReference>
<dbReference type="EMBL" id="AP024355">
    <property type="protein sequence ID" value="BCR04202.1"/>
    <property type="molecule type" value="Genomic_DNA"/>
</dbReference>
<dbReference type="InterPro" id="IPR006685">
    <property type="entry name" value="MscS_channel_2nd"/>
</dbReference>
<evidence type="ECO:0000256" key="2">
    <source>
        <dbReference type="ARBA" id="ARBA00022692"/>
    </source>
</evidence>
<evidence type="ECO:0000313" key="8">
    <source>
        <dbReference type="Proteomes" id="UP001319827"/>
    </source>
</evidence>